<dbReference type="Proteomes" id="UP000503011">
    <property type="component" value="Chromosome"/>
</dbReference>
<feature type="region of interest" description="Disordered" evidence="1">
    <location>
        <begin position="82"/>
        <end position="113"/>
    </location>
</feature>
<dbReference type="AlphaFoldDB" id="A0A6F8Z013"/>
<feature type="compositionally biased region" description="Basic and acidic residues" evidence="1">
    <location>
        <begin position="1"/>
        <end position="12"/>
    </location>
</feature>
<name>A0A6F8Z013_9ACTN</name>
<feature type="region of interest" description="Disordered" evidence="1">
    <location>
        <begin position="1"/>
        <end position="48"/>
    </location>
</feature>
<feature type="compositionally biased region" description="Low complexity" evidence="1">
    <location>
        <begin position="132"/>
        <end position="141"/>
    </location>
</feature>
<sequence length="241" mass="24751">MQRGEEPHEHHPQGRVGVVGVGVAAGVEPHVAGADRDDDGPPGRVGRQRLALLGGVDHDHVGPAQGGAVDPAHQPVLDAAAAGQGPVLRGAGRGDQVVEGDRRAAEEAAGQPHVEVAEVADQHGVGLGAAALAAGGDRQPGPAGGQPPGQQRHPPRLAEHGHARGGGEPQRGVDLDDLVAAGTQTLDEDGHPGWRSTSNVPKASQRIRRAYRTRRAARRPARAASPRCVKGDLSRVRRPAG</sequence>
<dbReference type="EMBL" id="AP022871">
    <property type="protein sequence ID" value="BCB91583.1"/>
    <property type="molecule type" value="Genomic_DNA"/>
</dbReference>
<proteinExistence type="predicted"/>
<evidence type="ECO:0000313" key="3">
    <source>
        <dbReference type="Proteomes" id="UP000503011"/>
    </source>
</evidence>
<reference evidence="2 3" key="2">
    <citation type="submission" date="2020-03" db="EMBL/GenBank/DDBJ databases">
        <authorList>
            <person name="Ichikawa N."/>
            <person name="Kimura A."/>
            <person name="Kitahashi Y."/>
            <person name="Uohara A."/>
        </authorList>
    </citation>
    <scope>NUCLEOTIDE SEQUENCE [LARGE SCALE GENOMIC DNA]</scope>
    <source>
        <strain evidence="2 3">NBRC 105367</strain>
    </source>
</reference>
<reference evidence="2 3" key="1">
    <citation type="submission" date="2020-03" db="EMBL/GenBank/DDBJ databases">
        <title>Whole genome shotgun sequence of Phytohabitans suffuscus NBRC 105367.</title>
        <authorList>
            <person name="Komaki H."/>
            <person name="Tamura T."/>
        </authorList>
    </citation>
    <scope>NUCLEOTIDE SEQUENCE [LARGE SCALE GENOMIC DNA]</scope>
    <source>
        <strain evidence="2 3">NBRC 105367</strain>
    </source>
</reference>
<keyword evidence="3" id="KW-1185">Reference proteome</keyword>
<evidence type="ECO:0000256" key="1">
    <source>
        <dbReference type="SAM" id="MobiDB-lite"/>
    </source>
</evidence>
<dbReference type="KEGG" id="psuu:Psuf_088960"/>
<organism evidence="2 3">
    <name type="scientific">Phytohabitans suffuscus</name>
    <dbReference type="NCBI Taxonomy" id="624315"/>
    <lineage>
        <taxon>Bacteria</taxon>
        <taxon>Bacillati</taxon>
        <taxon>Actinomycetota</taxon>
        <taxon>Actinomycetes</taxon>
        <taxon>Micromonosporales</taxon>
        <taxon>Micromonosporaceae</taxon>
    </lineage>
</organism>
<evidence type="ECO:0000313" key="2">
    <source>
        <dbReference type="EMBL" id="BCB91583.1"/>
    </source>
</evidence>
<feature type="region of interest" description="Disordered" evidence="1">
    <location>
        <begin position="132"/>
        <end position="241"/>
    </location>
</feature>
<accession>A0A6F8Z013</accession>
<feature type="compositionally biased region" description="Basic residues" evidence="1">
    <location>
        <begin position="205"/>
        <end position="221"/>
    </location>
</feature>
<gene>
    <name evidence="2" type="ORF">Psuf_088960</name>
</gene>
<protein>
    <submittedName>
        <fullName evidence="2">Uncharacterized protein</fullName>
    </submittedName>
</protein>
<feature type="compositionally biased region" description="Low complexity" evidence="1">
    <location>
        <begin position="14"/>
        <end position="32"/>
    </location>
</feature>